<accession>A0A2K9PN58</accession>
<dbReference type="RefSeq" id="WP_102755149.1">
    <property type="nucleotide sequence ID" value="NZ_CP025791.1"/>
</dbReference>
<evidence type="ECO:0000313" key="9">
    <source>
        <dbReference type="EMBL" id="AUP78494.1"/>
    </source>
</evidence>
<dbReference type="PANTHER" id="PTHR43390">
    <property type="entry name" value="SIGNAL PEPTIDASE I"/>
    <property type="match status" value="1"/>
</dbReference>
<comment type="caution">
    <text evidence="7">Lacks conserved residue(s) required for the propagation of feature annotation.</text>
</comment>
<dbReference type="GO" id="GO:0006465">
    <property type="term" value="P:signal peptide processing"/>
    <property type="evidence" value="ECO:0007669"/>
    <property type="project" value="InterPro"/>
</dbReference>
<dbReference type="GO" id="GO:0016020">
    <property type="term" value="C:membrane"/>
    <property type="evidence" value="ECO:0007669"/>
    <property type="project" value="UniProtKB-SubCell"/>
</dbReference>
<evidence type="ECO:0000313" key="10">
    <source>
        <dbReference type="Proteomes" id="UP000235826"/>
    </source>
</evidence>
<feature type="domain" description="Peptidase S26" evidence="8">
    <location>
        <begin position="329"/>
        <end position="372"/>
    </location>
</feature>
<reference evidence="9 10" key="1">
    <citation type="submission" date="2018-01" db="EMBL/GenBank/DDBJ databases">
        <title>Complete genome sequence of Flavivirga eckloniae ECD14 isolated from seaweed Ecklonia cava.</title>
        <authorList>
            <person name="Lee J.H."/>
            <person name="Baik K.S."/>
            <person name="Seong C.N."/>
        </authorList>
    </citation>
    <scope>NUCLEOTIDE SEQUENCE [LARGE SCALE GENOMIC DNA]</scope>
    <source>
        <strain evidence="9 10">ECD14</strain>
    </source>
</reference>
<dbReference type="PROSITE" id="PS00761">
    <property type="entry name" value="SPASE_I_3"/>
    <property type="match status" value="1"/>
</dbReference>
<evidence type="ECO:0000259" key="8">
    <source>
        <dbReference type="Pfam" id="PF10502"/>
    </source>
</evidence>
<feature type="transmembrane region" description="Helical" evidence="7">
    <location>
        <begin position="58"/>
        <end position="77"/>
    </location>
</feature>
<sequence length="390" mass="45865">MKNKYSFKLLTFLIISLLLFLNLIWLSFLIIIIVIIHYSINKFLKLVKPQFLKKSLRASFLILFIFSIAISIKLFTFDIYKIPSSSMEDTLFPGDVIVVNKLKYGPILPRSPFEIPLVNIAFYFNKKARDSMKVNWWDYKRLSGTSTIKNGDVLVYKNFRSNNSFAKRCIGIAGDTLIIEEGRIYINDIKQEYAGTIRNTYRFIARDSKALYRKIDSLKINRVFSRDTENASFFMIQLTYDELNKIKHLKCIDSLHPVEKTFKKEDKLFVKPNHHHWTPDSLGPVVVPKKGMKINLNEETFALYNTTINLHEGVSIKKRAFSYFINGKEQHTYTFKQNYYFMMGDNRKGSFDSRFIGFIPEESIISKVQCVLFSNYRDEFRWDRLFKSVN</sequence>
<feature type="active site" evidence="6">
    <location>
        <position position="167"/>
    </location>
</feature>
<dbReference type="PANTHER" id="PTHR43390:SF1">
    <property type="entry name" value="CHLOROPLAST PROCESSING PEPTIDASE"/>
    <property type="match status" value="1"/>
</dbReference>
<dbReference type="GO" id="GO:0004252">
    <property type="term" value="F:serine-type endopeptidase activity"/>
    <property type="evidence" value="ECO:0007669"/>
    <property type="project" value="InterPro"/>
</dbReference>
<dbReference type="InterPro" id="IPR000223">
    <property type="entry name" value="Pept_S26A_signal_pept_1"/>
</dbReference>
<proteinExistence type="inferred from homology"/>
<dbReference type="OrthoDB" id="9802919at2"/>
<feature type="domain" description="Peptidase S26" evidence="8">
    <location>
        <begin position="61"/>
        <end position="192"/>
    </location>
</feature>
<keyword evidence="7" id="KW-1133">Transmembrane helix</keyword>
<comment type="subcellular location">
    <subcellularLocation>
        <location evidence="7">Membrane</location>
        <topology evidence="7">Single-pass type II membrane protein</topology>
    </subcellularLocation>
</comment>
<evidence type="ECO:0000256" key="5">
    <source>
        <dbReference type="ARBA" id="ARBA00022801"/>
    </source>
</evidence>
<dbReference type="Pfam" id="PF10502">
    <property type="entry name" value="Peptidase_S26"/>
    <property type="match status" value="2"/>
</dbReference>
<keyword evidence="5 7" id="KW-0378">Hydrolase</keyword>
<dbReference type="SUPFAM" id="SSF51306">
    <property type="entry name" value="LexA/Signal peptidase"/>
    <property type="match status" value="1"/>
</dbReference>
<name>A0A2K9PN58_9FLAO</name>
<evidence type="ECO:0000256" key="2">
    <source>
        <dbReference type="ARBA" id="ARBA00009370"/>
    </source>
</evidence>
<comment type="similarity">
    <text evidence="2 7">Belongs to the peptidase S26 family.</text>
</comment>
<dbReference type="CDD" id="cd06530">
    <property type="entry name" value="S26_SPase_I"/>
    <property type="match status" value="2"/>
</dbReference>
<feature type="active site" evidence="6">
    <location>
        <position position="86"/>
    </location>
</feature>
<dbReference type="InterPro" id="IPR036286">
    <property type="entry name" value="LexA/Signal_pep-like_sf"/>
</dbReference>
<gene>
    <name evidence="9" type="primary">lepB</name>
    <name evidence="9" type="ORF">C1H87_07130</name>
</gene>
<evidence type="ECO:0000256" key="1">
    <source>
        <dbReference type="ARBA" id="ARBA00000677"/>
    </source>
</evidence>
<keyword evidence="10" id="KW-1185">Reference proteome</keyword>
<dbReference type="NCBIfam" id="TIGR02227">
    <property type="entry name" value="sigpep_I_bact"/>
    <property type="match status" value="1"/>
</dbReference>
<feature type="transmembrane region" description="Helical" evidence="7">
    <location>
        <begin position="12"/>
        <end position="38"/>
    </location>
</feature>
<dbReference type="EMBL" id="CP025791">
    <property type="protein sequence ID" value="AUP78494.1"/>
    <property type="molecule type" value="Genomic_DNA"/>
</dbReference>
<keyword evidence="7" id="KW-0812">Transmembrane</keyword>
<evidence type="ECO:0000256" key="7">
    <source>
        <dbReference type="RuleBase" id="RU362042"/>
    </source>
</evidence>
<dbReference type="Gene3D" id="2.10.109.10">
    <property type="entry name" value="Umud Fragment, subunit A"/>
    <property type="match status" value="2"/>
</dbReference>
<keyword evidence="7" id="KW-0472">Membrane</keyword>
<dbReference type="InterPro" id="IPR019533">
    <property type="entry name" value="Peptidase_S26"/>
</dbReference>
<protein>
    <recommendedName>
        <fullName evidence="4 7">Signal peptidase I</fullName>
        <ecNumber evidence="3 7">3.4.21.89</ecNumber>
    </recommendedName>
</protein>
<comment type="catalytic activity">
    <reaction evidence="1 7">
        <text>Cleavage of hydrophobic, N-terminal signal or leader sequences from secreted and periplasmic proteins.</text>
        <dbReference type="EC" id="3.4.21.89"/>
    </reaction>
</comment>
<organism evidence="9 10">
    <name type="scientific">Flavivirga eckloniae</name>
    <dbReference type="NCBI Taxonomy" id="1803846"/>
    <lineage>
        <taxon>Bacteria</taxon>
        <taxon>Pseudomonadati</taxon>
        <taxon>Bacteroidota</taxon>
        <taxon>Flavobacteriia</taxon>
        <taxon>Flavobacteriales</taxon>
        <taxon>Flavobacteriaceae</taxon>
        <taxon>Flavivirga</taxon>
    </lineage>
</organism>
<keyword evidence="7" id="KW-0645">Protease</keyword>
<dbReference type="KEGG" id="fek:C1H87_07130"/>
<evidence type="ECO:0000256" key="4">
    <source>
        <dbReference type="ARBA" id="ARBA00019232"/>
    </source>
</evidence>
<dbReference type="PRINTS" id="PR00727">
    <property type="entry name" value="LEADERPTASE"/>
</dbReference>
<evidence type="ECO:0000256" key="6">
    <source>
        <dbReference type="PIRSR" id="PIRSR600223-1"/>
    </source>
</evidence>
<dbReference type="EC" id="3.4.21.89" evidence="3 7"/>
<dbReference type="InterPro" id="IPR019758">
    <property type="entry name" value="Pept_S26A_signal_pept_1_CS"/>
</dbReference>
<evidence type="ECO:0000256" key="3">
    <source>
        <dbReference type="ARBA" id="ARBA00013208"/>
    </source>
</evidence>
<dbReference type="Proteomes" id="UP000235826">
    <property type="component" value="Chromosome"/>
</dbReference>
<dbReference type="AlphaFoldDB" id="A0A2K9PN58"/>
<dbReference type="GO" id="GO:0009003">
    <property type="term" value="F:signal peptidase activity"/>
    <property type="evidence" value="ECO:0007669"/>
    <property type="project" value="UniProtKB-EC"/>
</dbReference>